<keyword evidence="2" id="KW-0812">Transmembrane</keyword>
<reference evidence="5 6" key="2">
    <citation type="submission" date="2018-11" db="EMBL/GenBank/DDBJ databases">
        <authorList>
            <consortium name="Pathogen Informatics"/>
        </authorList>
    </citation>
    <scope>NUCLEOTIDE SEQUENCE [LARGE SCALE GENOMIC DNA]</scope>
    <source>
        <strain evidence="5 6">NST_G2</strain>
    </source>
</reference>
<dbReference type="PROSITE" id="PS50157">
    <property type="entry name" value="ZINC_FINGER_C2H2_2"/>
    <property type="match status" value="1"/>
</dbReference>
<evidence type="ECO:0000313" key="5">
    <source>
        <dbReference type="EMBL" id="VDL95821.1"/>
    </source>
</evidence>
<dbReference type="Gene3D" id="1.20.1730.10">
    <property type="entry name" value="Sodium/glucose cotransporter"/>
    <property type="match status" value="1"/>
</dbReference>
<reference evidence="7" key="1">
    <citation type="submission" date="2016-06" db="UniProtKB">
        <authorList>
            <consortium name="WormBaseParasite"/>
        </authorList>
    </citation>
    <scope>IDENTIFICATION</scope>
</reference>
<dbReference type="InterPro" id="IPR036236">
    <property type="entry name" value="Znf_C2H2_sf"/>
</dbReference>
<dbReference type="SUPFAM" id="SSF56672">
    <property type="entry name" value="DNA/RNA polymerases"/>
    <property type="match status" value="1"/>
</dbReference>
<keyword evidence="2" id="KW-0472">Membrane</keyword>
<protein>
    <submittedName>
        <fullName evidence="7">C2H2-type domain-containing protein</fullName>
    </submittedName>
</protein>
<evidence type="ECO:0000259" key="3">
    <source>
        <dbReference type="PROSITE" id="PS50157"/>
    </source>
</evidence>
<dbReference type="PROSITE" id="PS00028">
    <property type="entry name" value="ZINC_FINGER_C2H2_1"/>
    <property type="match status" value="1"/>
</dbReference>
<accession>A0A183SYY8</accession>
<keyword evidence="1" id="KW-0862">Zinc</keyword>
<keyword evidence="2" id="KW-1133">Transmembrane helix</keyword>
<evidence type="ECO:0000256" key="2">
    <source>
        <dbReference type="SAM" id="Phobius"/>
    </source>
</evidence>
<dbReference type="SMART" id="SM00355">
    <property type="entry name" value="ZnF_C2H2"/>
    <property type="match status" value="2"/>
</dbReference>
<dbReference type="STRING" id="70667.A0A183SYY8"/>
<gene>
    <name evidence="5" type="ORF">SSLN_LOCUS9436</name>
</gene>
<feature type="transmembrane region" description="Helical" evidence="2">
    <location>
        <begin position="536"/>
        <end position="561"/>
    </location>
</feature>
<feature type="transmembrane region" description="Helical" evidence="2">
    <location>
        <begin position="509"/>
        <end position="530"/>
    </location>
</feature>
<feature type="transmembrane region" description="Helical" evidence="2">
    <location>
        <begin position="573"/>
        <end position="595"/>
    </location>
</feature>
<evidence type="ECO:0000256" key="1">
    <source>
        <dbReference type="PROSITE-ProRule" id="PRU00042"/>
    </source>
</evidence>
<dbReference type="InterPro" id="IPR043502">
    <property type="entry name" value="DNA/RNA_pol_sf"/>
</dbReference>
<feature type="domain" description="C2H2-type" evidence="3">
    <location>
        <begin position="329"/>
        <end position="356"/>
    </location>
</feature>
<keyword evidence="6" id="KW-1185">Reference proteome</keyword>
<evidence type="ECO:0000313" key="6">
    <source>
        <dbReference type="Proteomes" id="UP000275846"/>
    </source>
</evidence>
<evidence type="ECO:0000313" key="7">
    <source>
        <dbReference type="WBParaSite" id="SSLN_0000979601-mRNA-1"/>
    </source>
</evidence>
<dbReference type="PANTHER" id="PTHR47027:SF26">
    <property type="entry name" value="REVERSE TRANSCRIPTASE DOMAIN-CONTAINING PROTEIN"/>
    <property type="match status" value="1"/>
</dbReference>
<name>A0A183SYY8_SCHSO</name>
<dbReference type="InterPro" id="IPR038377">
    <property type="entry name" value="Na/Glc_symporter_sf"/>
</dbReference>
<dbReference type="PANTHER" id="PTHR47027">
    <property type="entry name" value="REVERSE TRANSCRIPTASE DOMAIN-CONTAINING PROTEIN"/>
    <property type="match status" value="1"/>
</dbReference>
<dbReference type="WBParaSite" id="SSLN_0000979601-mRNA-1">
    <property type="protein sequence ID" value="SSLN_0000979601-mRNA-1"/>
    <property type="gene ID" value="SSLN_0000979601"/>
</dbReference>
<evidence type="ECO:0000259" key="4">
    <source>
        <dbReference type="PROSITE" id="PS50878"/>
    </source>
</evidence>
<keyword evidence="1" id="KW-0479">Metal-binding</keyword>
<dbReference type="InterPro" id="IPR013087">
    <property type="entry name" value="Znf_C2H2_type"/>
</dbReference>
<dbReference type="InterPro" id="IPR000477">
    <property type="entry name" value="RT_dom"/>
</dbReference>
<dbReference type="PROSITE" id="PS50878">
    <property type="entry name" value="RT_POL"/>
    <property type="match status" value="1"/>
</dbReference>
<dbReference type="SUPFAM" id="SSF57667">
    <property type="entry name" value="beta-beta-alpha zinc fingers"/>
    <property type="match status" value="1"/>
</dbReference>
<dbReference type="GO" id="GO:0008270">
    <property type="term" value="F:zinc ion binding"/>
    <property type="evidence" value="ECO:0007669"/>
    <property type="project" value="UniProtKB-KW"/>
</dbReference>
<dbReference type="OrthoDB" id="10049971at2759"/>
<keyword evidence="1" id="KW-0863">Zinc-finger</keyword>
<sequence length="604" mass="66383">MIFAARQLQEKCQEMRTHLYNTFVDLTKAFDTVNRDGMWNVMQKFGCPERFTHMVRQLHNGTTAHVTDNGTVSEAFAVTNGVKQGCILAPTLFSLLFSAMMMDAYRDEQPGILITYRTDGHLLNSRRMQASTRLSMATFHDLLFADDCALNTVTEADMQRSMDHFAAGCTNFGLTISKAKTVVMHQPPPSAEYNAPRIDVNGAQLKNVETFAYRGSTLSRNTRIDKEVAKRISQASQAFGRLQASVWNHHGIHLNTKLKMYKADVAHRISKANSPTLTPVINSITPTIIETTSQYSSPVTPTTATTTAFAFTATTTTTTTTISDGDSLLNCSQCNRIFTSHIGLVGHLRIHRTETGEPVPGAPSHSRDRRLYFPHCPRAFTHRMGLFGHMRVHDSRIHRNADNTDTPCRPFAPAILTATDTPTTMDGISQPLTISPAHTAPATSTHASDSSVTCESITWRLFGIAGPVWYSTTAAFPNILFSILFTQFRRRAPGARTFLQVSHARFGKTAHMVLCAFALLNNFSILALVISGGSRVFSGITTNISFELVWIITVIVSGICASAGSMRQSLPTMVVVGFLLMICTLATLMAAFFFFDTGSGLGRV</sequence>
<feature type="transmembrane region" description="Helical" evidence="2">
    <location>
        <begin position="468"/>
        <end position="488"/>
    </location>
</feature>
<feature type="domain" description="Reverse transcriptase" evidence="4">
    <location>
        <begin position="1"/>
        <end position="218"/>
    </location>
</feature>
<dbReference type="Gene3D" id="3.30.160.60">
    <property type="entry name" value="Classic Zinc Finger"/>
    <property type="match status" value="1"/>
</dbReference>
<organism evidence="7">
    <name type="scientific">Schistocephalus solidus</name>
    <name type="common">Tapeworm</name>
    <dbReference type="NCBI Taxonomy" id="70667"/>
    <lineage>
        <taxon>Eukaryota</taxon>
        <taxon>Metazoa</taxon>
        <taxon>Spiralia</taxon>
        <taxon>Lophotrochozoa</taxon>
        <taxon>Platyhelminthes</taxon>
        <taxon>Cestoda</taxon>
        <taxon>Eucestoda</taxon>
        <taxon>Diphyllobothriidea</taxon>
        <taxon>Diphyllobothriidae</taxon>
        <taxon>Schistocephalus</taxon>
    </lineage>
</organism>
<dbReference type="AlphaFoldDB" id="A0A183SYY8"/>
<dbReference type="EMBL" id="UYSU01035240">
    <property type="protein sequence ID" value="VDL95821.1"/>
    <property type="molecule type" value="Genomic_DNA"/>
</dbReference>
<dbReference type="Pfam" id="PF00078">
    <property type="entry name" value="RVT_1"/>
    <property type="match status" value="1"/>
</dbReference>
<proteinExistence type="predicted"/>
<dbReference type="Proteomes" id="UP000275846">
    <property type="component" value="Unassembled WGS sequence"/>
</dbReference>